<gene>
    <name evidence="3" type="ORF">GCM10010287_55190</name>
</gene>
<feature type="domain" description="Large ribosomal subunit protein bL12 C-terminal" evidence="2">
    <location>
        <begin position="25"/>
        <end position="88"/>
    </location>
</feature>
<proteinExistence type="predicted"/>
<comment type="caution">
    <text evidence="3">The sequence shown here is derived from an EMBL/GenBank/DDBJ whole genome shotgun (WGS) entry which is preliminary data.</text>
</comment>
<dbReference type="EMBL" id="BMTZ01000023">
    <property type="protein sequence ID" value="GGT73707.1"/>
    <property type="molecule type" value="Genomic_DNA"/>
</dbReference>
<name>A0ABQ2U867_9ACTN</name>
<evidence type="ECO:0000313" key="4">
    <source>
        <dbReference type="Proteomes" id="UP000629911"/>
    </source>
</evidence>
<reference evidence="4" key="1">
    <citation type="journal article" date="2019" name="Int. J. Syst. Evol. Microbiol.">
        <title>The Global Catalogue of Microorganisms (GCM) 10K type strain sequencing project: providing services to taxonomists for standard genome sequencing and annotation.</title>
        <authorList>
            <consortium name="The Broad Institute Genomics Platform"/>
            <consortium name="The Broad Institute Genome Sequencing Center for Infectious Disease"/>
            <person name="Wu L."/>
            <person name="Ma J."/>
        </authorList>
    </citation>
    <scope>NUCLEOTIDE SEQUENCE [LARGE SCALE GENOMIC DNA]</scope>
    <source>
        <strain evidence="4">JCM 4422</strain>
    </source>
</reference>
<protein>
    <recommendedName>
        <fullName evidence="2">Large ribosomal subunit protein bL12 C-terminal domain-containing protein</fullName>
    </recommendedName>
</protein>
<dbReference type="InterPro" id="IPR013823">
    <property type="entry name" value="Ribosomal_bL12_C"/>
</dbReference>
<feature type="compositionally biased region" description="Basic and acidic residues" evidence="1">
    <location>
        <begin position="83"/>
        <end position="100"/>
    </location>
</feature>
<sequence>MKRIRAGTGRVDTYFLLVCDDVPHDVVLSDPGVRVMDVVKVVRRLTGLSLWRSKVLATQVPAVLLAGVPEKDAAAAVSALRDAGARAETRERPEPDLPEH</sequence>
<organism evidence="3 4">
    <name type="scientific">Streptomyces variabilis</name>
    <dbReference type="NCBI Taxonomy" id="67372"/>
    <lineage>
        <taxon>Bacteria</taxon>
        <taxon>Bacillati</taxon>
        <taxon>Actinomycetota</taxon>
        <taxon>Actinomycetes</taxon>
        <taxon>Kitasatosporales</taxon>
        <taxon>Streptomycetaceae</taxon>
        <taxon>Streptomyces</taxon>
        <taxon>Streptomyces griseoincarnatus group</taxon>
    </lineage>
</organism>
<evidence type="ECO:0000256" key="1">
    <source>
        <dbReference type="SAM" id="MobiDB-lite"/>
    </source>
</evidence>
<keyword evidence="4" id="KW-1185">Reference proteome</keyword>
<evidence type="ECO:0000259" key="2">
    <source>
        <dbReference type="Pfam" id="PF00542"/>
    </source>
</evidence>
<dbReference type="Proteomes" id="UP000629911">
    <property type="component" value="Unassembled WGS sequence"/>
</dbReference>
<evidence type="ECO:0000313" key="3">
    <source>
        <dbReference type="EMBL" id="GGT73707.1"/>
    </source>
</evidence>
<accession>A0ABQ2U867</accession>
<dbReference type="Pfam" id="PF00542">
    <property type="entry name" value="Ribosomal_L12"/>
    <property type="match status" value="1"/>
</dbReference>
<feature type="region of interest" description="Disordered" evidence="1">
    <location>
        <begin position="79"/>
        <end position="100"/>
    </location>
</feature>
<dbReference type="InterPro" id="IPR014719">
    <property type="entry name" value="Ribosomal_bL12_C/ClpS-like"/>
</dbReference>
<dbReference type="SUPFAM" id="SSF54736">
    <property type="entry name" value="ClpS-like"/>
    <property type="match status" value="1"/>
</dbReference>
<dbReference type="Gene3D" id="3.30.1390.10">
    <property type="match status" value="1"/>
</dbReference>